<reference evidence="1" key="1">
    <citation type="submission" date="2022-10" db="EMBL/GenBank/DDBJ databases">
        <title>Genome Sequence of Xylaria curta.</title>
        <authorList>
            <person name="Buettner E."/>
        </authorList>
    </citation>
    <scope>NUCLEOTIDE SEQUENCE</scope>
    <source>
        <strain evidence="1">Babe10</strain>
    </source>
</reference>
<evidence type="ECO:0000313" key="2">
    <source>
        <dbReference type="Proteomes" id="UP001143856"/>
    </source>
</evidence>
<comment type="caution">
    <text evidence="1">The sequence shown here is derived from an EMBL/GenBank/DDBJ whole genome shotgun (WGS) entry which is preliminary data.</text>
</comment>
<keyword evidence="2" id="KW-1185">Reference proteome</keyword>
<proteinExistence type="predicted"/>
<dbReference type="Proteomes" id="UP001143856">
    <property type="component" value="Unassembled WGS sequence"/>
</dbReference>
<accession>A0ACC1N4D1</accession>
<sequence>MTLQTGDSLNVSVDVPDLLGYDLSDEEKKYIDGVREKQHQFSLYLTKNGQLSTDEERALKCLTYDEFAEFWGVFCNRVQVKFQEKHLGRWRGYARKYQDFSEHARVFMANAKPILDVANDAGKPWSGLAIGILTFLFVVGSNKHQMEEEIHRALRGVQDRLPDFEILRQSYHTNSKYERDLQKQMLLAYLAFTELAIDISQYYIQHSYRRWITAIFYSRKFKEAIDRANDRVVAVRSRCEALMNLNVSQIKQELSQVQEHNRGLQETLDKYMRGKDYEFISQLQECLGIPSWSLPMFEREEIQPYRRRLLDEAYYEENYEQIAYQRIKASRLGAVFSQWDTSEYSSVLILTGKSNSNISSLKRNCWLSQLAVDVADRERDLNKPRGDKDLSSHKQALMVNARAFAQYNTIDYDEGLGNDGGYEKKIDTLSRLLYDTIKIFGRAETVIIVVDRIDACDEVERDELLRNMVKLINEAYCTVKLLVVSQWISDWKPNEPELKALLEGNTKLWVEVEEQRFQN</sequence>
<protein>
    <submittedName>
        <fullName evidence="1">Uncharacterized protein</fullName>
    </submittedName>
</protein>
<name>A0ACC1N4D1_9PEZI</name>
<dbReference type="EMBL" id="JAPDGR010002801">
    <property type="protein sequence ID" value="KAJ2974150.1"/>
    <property type="molecule type" value="Genomic_DNA"/>
</dbReference>
<evidence type="ECO:0000313" key="1">
    <source>
        <dbReference type="EMBL" id="KAJ2974150.1"/>
    </source>
</evidence>
<gene>
    <name evidence="1" type="ORF">NUW58_g8750</name>
</gene>
<organism evidence="1 2">
    <name type="scientific">Xylaria curta</name>
    <dbReference type="NCBI Taxonomy" id="42375"/>
    <lineage>
        <taxon>Eukaryota</taxon>
        <taxon>Fungi</taxon>
        <taxon>Dikarya</taxon>
        <taxon>Ascomycota</taxon>
        <taxon>Pezizomycotina</taxon>
        <taxon>Sordariomycetes</taxon>
        <taxon>Xylariomycetidae</taxon>
        <taxon>Xylariales</taxon>
        <taxon>Xylariaceae</taxon>
        <taxon>Xylaria</taxon>
    </lineage>
</organism>